<sequence length="377" mass="42986">MTTGPATALDVSTDARAARQRDYDLTGVDARRAVERGLASAEWYHTDVSRREMKALMKRSDAPAIRDTIVWLGAMAVFAVMAVMLWPSWWSVPLFLAYGVLYGSAADSRWHECGHGTAFKTRWMNDAVYQIASFMIMRNPVTWRWSHARHHTDTIIVGRDPEIAVMRPPDLARLILNLFGIVDVWHALIDMTRNAAGGLSAAEKDFIPGTEQPKVVRIARLWVAIYVATIGLAIVMGSVLPLLLIGGPRLYGAWHHVMTGLLQHGGLAEDVTDHRLNSRTVLMNPVSRFIYWNMNYHVEHHMFPMVPYHALPKLHELIRHDLPAPNPSILDGYREMLPAFLRQLRHEDYFIRRELPHTARPYREEFHVPAEPLSEEK</sequence>
<reference evidence="3 4" key="1">
    <citation type="submission" date="2021-06" db="EMBL/GenBank/DDBJ databases">
        <title>Nitratireductor porphyridii sp. nov., isolated from a small marine red alga, Porphyridium purpureum in South Korea.</title>
        <authorList>
            <person name="Kim K.H."/>
            <person name="Kristyanto S."/>
            <person name="Jeon C.O."/>
        </authorList>
    </citation>
    <scope>NUCLEOTIDE SEQUENCE [LARGE SCALE GENOMIC DNA]</scope>
    <source>
        <strain evidence="3 4">R6</strain>
        <plasmid evidence="3">pR6_1</plasmid>
    </source>
</reference>
<keyword evidence="1" id="KW-1133">Transmembrane helix</keyword>
<keyword evidence="4" id="KW-1185">Reference proteome</keyword>
<dbReference type="PANTHER" id="PTHR19353:SF19">
    <property type="entry name" value="DELTA(5) FATTY ACID DESATURASE C-RELATED"/>
    <property type="match status" value="1"/>
</dbReference>
<dbReference type="Pfam" id="PF00487">
    <property type="entry name" value="FA_desaturase"/>
    <property type="match status" value="1"/>
</dbReference>
<keyword evidence="1" id="KW-0812">Transmembrane</keyword>
<dbReference type="InterPro" id="IPR012171">
    <property type="entry name" value="Fatty_acid_desaturase"/>
</dbReference>
<dbReference type="RefSeq" id="WP_223006561.1">
    <property type="nucleotide sequence ID" value="NZ_JAHSQO010000006.1"/>
</dbReference>
<evidence type="ECO:0000259" key="2">
    <source>
        <dbReference type="Pfam" id="PF00487"/>
    </source>
</evidence>
<protein>
    <submittedName>
        <fullName evidence="3">Fatty acid desaturase family protein</fullName>
    </submittedName>
</protein>
<feature type="domain" description="Fatty acid desaturase" evidence="2">
    <location>
        <begin position="87"/>
        <end position="328"/>
    </location>
</feature>
<organism evidence="3 4">
    <name type="scientific">Nitratireductor rhodophyticola</name>
    <dbReference type="NCBI Taxonomy" id="2854036"/>
    <lineage>
        <taxon>Bacteria</taxon>
        <taxon>Pseudomonadati</taxon>
        <taxon>Pseudomonadota</taxon>
        <taxon>Alphaproteobacteria</taxon>
        <taxon>Hyphomicrobiales</taxon>
        <taxon>Phyllobacteriaceae</taxon>
        <taxon>Nitratireductor</taxon>
    </lineage>
</organism>
<dbReference type="EMBL" id="JAHSQO010000006">
    <property type="protein sequence ID" value="MBY8918428.1"/>
    <property type="molecule type" value="Genomic_DNA"/>
</dbReference>
<evidence type="ECO:0000313" key="4">
    <source>
        <dbReference type="Proteomes" id="UP000777661"/>
    </source>
</evidence>
<proteinExistence type="predicted"/>
<dbReference type="CDD" id="cd03511">
    <property type="entry name" value="Rhizopine-oxygenase-like"/>
    <property type="match status" value="1"/>
</dbReference>
<dbReference type="Proteomes" id="UP000777661">
    <property type="component" value="Unassembled WGS sequence"/>
</dbReference>
<feature type="transmembrane region" description="Helical" evidence="1">
    <location>
        <begin position="68"/>
        <end position="89"/>
    </location>
</feature>
<gene>
    <name evidence="3" type="ORF">KVG22_17630</name>
</gene>
<comment type="caution">
    <text evidence="3">The sequence shown here is derived from an EMBL/GenBank/DDBJ whole genome shotgun (WGS) entry which is preliminary data.</text>
</comment>
<keyword evidence="1" id="KW-0472">Membrane</keyword>
<name>A0ABS7RFI1_9HYPH</name>
<dbReference type="PANTHER" id="PTHR19353">
    <property type="entry name" value="FATTY ACID DESATURASE 2"/>
    <property type="match status" value="1"/>
</dbReference>
<geneLocation type="plasmid" evidence="3">
    <name>pR6_1</name>
</geneLocation>
<evidence type="ECO:0000256" key="1">
    <source>
        <dbReference type="SAM" id="Phobius"/>
    </source>
</evidence>
<evidence type="ECO:0000313" key="3">
    <source>
        <dbReference type="EMBL" id="MBY8918428.1"/>
    </source>
</evidence>
<dbReference type="InterPro" id="IPR039393">
    <property type="entry name" value="Rhizopine-oxygenase-like"/>
</dbReference>
<accession>A0ABS7RFI1</accession>
<keyword evidence="3" id="KW-0614">Plasmid</keyword>
<dbReference type="InterPro" id="IPR005804">
    <property type="entry name" value="FA_desaturase_dom"/>
</dbReference>
<feature type="transmembrane region" description="Helical" evidence="1">
    <location>
        <begin position="221"/>
        <end position="245"/>
    </location>
</feature>